<gene>
    <name evidence="2" type="ORF">M153_910000205</name>
</gene>
<protein>
    <submittedName>
        <fullName evidence="2">Uncharacterized protein</fullName>
    </submittedName>
</protein>
<dbReference type="Proteomes" id="UP000051530">
    <property type="component" value="Unassembled WGS sequence"/>
</dbReference>
<keyword evidence="1" id="KW-0732">Signal</keyword>
<sequence>MKSISALKFLISSIWCTNLLDNIEKNKNDLNIQSDDTLNQGNFFFTQHIQNILESTSLSRFVTVFDCSQAFGYFSEASSLEEAIWCCFIQCLKERGKKLQSHKCHKTDCEILKTSQAETLQNIPSDHKEIQKLLEKFLYRYEQRDLVKFIEYISRATQLAFCSDFSSHFKVSKCSKCRRCSKVVKTTIFDENFSHAIALDNFDWQKNILCENFGMCLPFLGHRLQSKCLCLINIDSISSEFKLSTIPPLLILTFEDWFKITEHKNTQPAYQQIPTEIKVKEQDYQLQSILLTSFDDFEPIYVSFSRFRNDEWFALIKGIYLKVSNIESVLDRNNSVDALFYTLV</sequence>
<reference evidence="2 3" key="1">
    <citation type="submission" date="2015-07" db="EMBL/GenBank/DDBJ databases">
        <title>The genome of Pseudoloma neurophilia, a relevant intracellular parasite of the zebrafish.</title>
        <authorList>
            <person name="Ndikumana S."/>
            <person name="Pelin A."/>
            <person name="Sanders J."/>
            <person name="Corradi N."/>
        </authorList>
    </citation>
    <scope>NUCLEOTIDE SEQUENCE [LARGE SCALE GENOMIC DNA]</scope>
    <source>
        <strain evidence="2 3">MK1</strain>
    </source>
</reference>
<evidence type="ECO:0000313" key="2">
    <source>
        <dbReference type="EMBL" id="KRH93401.1"/>
    </source>
</evidence>
<keyword evidence="3" id="KW-1185">Reference proteome</keyword>
<dbReference type="EMBL" id="LGUB01000350">
    <property type="protein sequence ID" value="KRH93401.1"/>
    <property type="molecule type" value="Genomic_DNA"/>
</dbReference>
<dbReference type="AlphaFoldDB" id="A0A0R0LVI0"/>
<organism evidence="2 3">
    <name type="scientific">Pseudoloma neurophilia</name>
    <dbReference type="NCBI Taxonomy" id="146866"/>
    <lineage>
        <taxon>Eukaryota</taxon>
        <taxon>Fungi</taxon>
        <taxon>Fungi incertae sedis</taxon>
        <taxon>Microsporidia</taxon>
        <taxon>Pseudoloma</taxon>
    </lineage>
</organism>
<dbReference type="VEuPathDB" id="MicrosporidiaDB:M153_910000205"/>
<evidence type="ECO:0000313" key="3">
    <source>
        <dbReference type="Proteomes" id="UP000051530"/>
    </source>
</evidence>
<name>A0A0R0LVI0_9MICR</name>
<proteinExistence type="predicted"/>
<comment type="caution">
    <text evidence="2">The sequence shown here is derived from an EMBL/GenBank/DDBJ whole genome shotgun (WGS) entry which is preliminary data.</text>
</comment>
<feature type="chain" id="PRO_5006398949" evidence="1">
    <location>
        <begin position="17"/>
        <end position="344"/>
    </location>
</feature>
<accession>A0A0R0LVI0</accession>
<feature type="signal peptide" evidence="1">
    <location>
        <begin position="1"/>
        <end position="16"/>
    </location>
</feature>
<evidence type="ECO:0000256" key="1">
    <source>
        <dbReference type="SAM" id="SignalP"/>
    </source>
</evidence>